<feature type="region of interest" description="Disordered" evidence="6">
    <location>
        <begin position="73"/>
        <end position="100"/>
    </location>
</feature>
<dbReference type="Proteomes" id="UP000038830">
    <property type="component" value="Unassembled WGS sequence"/>
</dbReference>
<evidence type="ECO:0000256" key="3">
    <source>
        <dbReference type="ARBA" id="ARBA00022763"/>
    </source>
</evidence>
<keyword evidence="4" id="KW-0234">DNA repair</keyword>
<organism evidence="7 8">
    <name type="scientific">Cyberlindnera jadinii (strain ATCC 18201 / CBS 1600 / BCRC 20928 / JCM 3617 / NBRC 0987 / NRRL Y-1542)</name>
    <name type="common">Torula yeast</name>
    <name type="synonym">Candida utilis</name>
    <dbReference type="NCBI Taxonomy" id="983966"/>
    <lineage>
        <taxon>Eukaryota</taxon>
        <taxon>Fungi</taxon>
        <taxon>Dikarya</taxon>
        <taxon>Ascomycota</taxon>
        <taxon>Saccharomycotina</taxon>
        <taxon>Saccharomycetes</taxon>
        <taxon>Phaffomycetales</taxon>
        <taxon>Phaffomycetaceae</taxon>
        <taxon>Cyberlindnera</taxon>
    </lineage>
</organism>
<evidence type="ECO:0000256" key="5">
    <source>
        <dbReference type="ARBA" id="ARBA00023242"/>
    </source>
</evidence>
<dbReference type="Pfam" id="PF02144">
    <property type="entry name" value="Rad1"/>
    <property type="match status" value="1"/>
</dbReference>
<evidence type="ECO:0000256" key="1">
    <source>
        <dbReference type="ARBA" id="ARBA00004123"/>
    </source>
</evidence>
<evidence type="ECO:0000313" key="8">
    <source>
        <dbReference type="Proteomes" id="UP000038830"/>
    </source>
</evidence>
<gene>
    <name evidence="7" type="ORF">BN1211_0028</name>
</gene>
<dbReference type="Gene3D" id="3.70.10.10">
    <property type="match status" value="1"/>
</dbReference>
<accession>A0A0H5CA91</accession>
<sequence>MDSNAGMCVLSATTTSLVHMASMLSALTVINTRVVVSIAEDGLNFITEKNHVCRGELTLEKGLFTTYTYSSPLGKPRRTREKCDEDSDDTDYGCDSDDEADDAESIDAKFSMDLRSVVESLSLVNRTQVSTTHCTMIYQGYGHPFVLVFEDSKITERCEFATYVNLDLDPDNYGFDLNQEEILLEGIIKADVLYDALKDLKDINTEEIFIYASTRDKTNNVRENVLAIVAKSEMGISTFNLPNDRSILEKLHIKSSEKVDVSCYNGILFCLVTRAMKLSSKCKFKRDESLLSINMLSTYGNDIPKDYYGTVFEFKLLQQMSDWLGTIEDYMKDHSLNQPGPQHIGQVHNQGQHFEELEQDDDDDGVAIDVPVFL</sequence>
<dbReference type="EMBL" id="CDQK01000001">
    <property type="protein sequence ID" value="CEP20234.1"/>
    <property type="molecule type" value="Genomic_DNA"/>
</dbReference>
<reference evidence="8" key="1">
    <citation type="journal article" date="2015" name="J. Biotechnol.">
        <title>The structure of the Cyberlindnera jadinii genome and its relation to Candida utilis analyzed by the occurrence of single nucleotide polymorphisms.</title>
        <authorList>
            <person name="Rupp O."/>
            <person name="Brinkrolf K."/>
            <person name="Buerth C."/>
            <person name="Kunigo M."/>
            <person name="Schneider J."/>
            <person name="Jaenicke S."/>
            <person name="Goesmann A."/>
            <person name="Puehler A."/>
            <person name="Jaeger K.-E."/>
            <person name="Ernst J.F."/>
        </authorList>
    </citation>
    <scope>NUCLEOTIDE SEQUENCE [LARGE SCALE GENOMIC DNA]</scope>
    <source>
        <strain evidence="8">ATCC 18201 / CBS 1600 / BCRC 20928 / JCM 3617 / NBRC 0987 / NRRL Y-1542</strain>
    </source>
</reference>
<dbReference type="PANTHER" id="PTHR10870:SF0">
    <property type="entry name" value="CELL CYCLE CHECKPOINT PROTEIN RAD1"/>
    <property type="match status" value="1"/>
</dbReference>
<dbReference type="GO" id="GO:0000077">
    <property type="term" value="P:DNA damage checkpoint signaling"/>
    <property type="evidence" value="ECO:0007669"/>
    <property type="project" value="InterPro"/>
</dbReference>
<comment type="similarity">
    <text evidence="2">Belongs to the rad1 family.</text>
</comment>
<keyword evidence="3" id="KW-0227">DNA damage</keyword>
<name>A0A0H5CA91_CYBJN</name>
<dbReference type="PANTHER" id="PTHR10870">
    <property type="entry name" value="CELL CYCLE CHECKPOINT PROTEIN RAD1"/>
    <property type="match status" value="1"/>
</dbReference>
<dbReference type="GO" id="GO:0006281">
    <property type="term" value="P:DNA repair"/>
    <property type="evidence" value="ECO:0007669"/>
    <property type="project" value="UniProtKB-KW"/>
</dbReference>
<evidence type="ECO:0000256" key="6">
    <source>
        <dbReference type="SAM" id="MobiDB-lite"/>
    </source>
</evidence>
<dbReference type="InterPro" id="IPR003021">
    <property type="entry name" value="Rad1_Rec1_Rad17"/>
</dbReference>
<dbReference type="AlphaFoldDB" id="A0A0H5CA91"/>
<keyword evidence="5" id="KW-0539">Nucleus</keyword>
<evidence type="ECO:0000313" key="7">
    <source>
        <dbReference type="EMBL" id="CEP20234.1"/>
    </source>
</evidence>
<evidence type="ECO:0000256" key="4">
    <source>
        <dbReference type="ARBA" id="ARBA00023204"/>
    </source>
</evidence>
<evidence type="ECO:0000256" key="2">
    <source>
        <dbReference type="ARBA" id="ARBA00010991"/>
    </source>
</evidence>
<proteinExistence type="inferred from homology"/>
<feature type="compositionally biased region" description="Acidic residues" evidence="6">
    <location>
        <begin position="84"/>
        <end position="100"/>
    </location>
</feature>
<dbReference type="PRINTS" id="PR01245">
    <property type="entry name" value="RAD1REC1"/>
</dbReference>
<protein>
    <submittedName>
        <fullName evidence="7">K02830 cell cycle checkpoint protein</fullName>
    </submittedName>
</protein>
<comment type="subcellular location">
    <subcellularLocation>
        <location evidence="1">Nucleus</location>
    </subcellularLocation>
</comment>
<dbReference type="GO" id="GO:0030896">
    <property type="term" value="C:checkpoint clamp complex"/>
    <property type="evidence" value="ECO:0007669"/>
    <property type="project" value="TreeGrafter"/>
</dbReference>